<evidence type="ECO:0000313" key="5">
    <source>
        <dbReference type="Proteomes" id="UP000509704"/>
    </source>
</evidence>
<evidence type="ECO:0000256" key="2">
    <source>
        <dbReference type="SAM" id="Phobius"/>
    </source>
</evidence>
<reference evidence="4 5" key="1">
    <citation type="submission" date="2020-07" db="EMBL/GenBank/DDBJ databases">
        <title>The yeast mating-type switching endonuclease HO is a domesticated member of an unorthodox homing genetic element family.</title>
        <authorList>
            <person name="Coughlan A.Y."/>
            <person name="Lombardi L."/>
            <person name="Braun-Galleani S."/>
            <person name="Martos A.R."/>
            <person name="Galeote V."/>
            <person name="Bigey F."/>
            <person name="Dequin S."/>
            <person name="Byrne K.P."/>
            <person name="Wolfe K.H."/>
        </authorList>
    </citation>
    <scope>NUCLEOTIDE SEQUENCE [LARGE SCALE GENOMIC DNA]</scope>
    <source>
        <strain evidence="4 5">NRRL Y-6702</strain>
    </source>
</reference>
<sequence length="341" mass="38128">MGAIRKFAFSLDEARKDTGVVKLIGRASRHDPDRFPRKNNLLFEEKSLSKNHAILGLKLLDPLEPGIHIIDQFRIYIKDLGSTYGIVDLNSQESDPFVVDLKNGERFGLINLDEPVNSNQRRAAKLKYKVIIKHRDPKNGIFECIVEDVSGEDSPMVSRPSTYGEDVRLYGLIPSSGEINSMVSDSSSSSSSSPYEWDVDDDDNLFEDDASADDLRSSLDSFEYENTSDENLRDEGDSDREGYTVVNLLSVSKAVDDWDIWKTNELEKRATISRGLKSSLLDESLDLLDEDDTVVVSKKESDPSKPPKTYMKYLVLSGIIGFTFGVFGSFGILAVLANKME</sequence>
<dbReference type="InterPro" id="IPR000253">
    <property type="entry name" value="FHA_dom"/>
</dbReference>
<feature type="compositionally biased region" description="Low complexity" evidence="1">
    <location>
        <begin position="184"/>
        <end position="193"/>
    </location>
</feature>
<keyword evidence="2" id="KW-0812">Transmembrane</keyword>
<feature type="domain" description="FHA" evidence="3">
    <location>
        <begin position="24"/>
        <end position="108"/>
    </location>
</feature>
<feature type="region of interest" description="Disordered" evidence="1">
    <location>
        <begin position="181"/>
        <end position="239"/>
    </location>
</feature>
<feature type="compositionally biased region" description="Basic and acidic residues" evidence="1">
    <location>
        <begin position="230"/>
        <end position="239"/>
    </location>
</feature>
<organism evidence="4 5">
    <name type="scientific">Zygotorulaspora mrakii</name>
    <name type="common">Zygosaccharomyces mrakii</name>
    <dbReference type="NCBI Taxonomy" id="42260"/>
    <lineage>
        <taxon>Eukaryota</taxon>
        <taxon>Fungi</taxon>
        <taxon>Dikarya</taxon>
        <taxon>Ascomycota</taxon>
        <taxon>Saccharomycotina</taxon>
        <taxon>Saccharomycetes</taxon>
        <taxon>Saccharomycetales</taxon>
        <taxon>Saccharomycetaceae</taxon>
        <taxon>Zygotorulaspora</taxon>
    </lineage>
</organism>
<dbReference type="OrthoDB" id="4068945at2759"/>
<dbReference type="EMBL" id="CP058611">
    <property type="protein sequence ID" value="QLG75081.1"/>
    <property type="molecule type" value="Genomic_DNA"/>
</dbReference>
<dbReference type="AlphaFoldDB" id="A0A7H9B8J2"/>
<keyword evidence="2" id="KW-0472">Membrane</keyword>
<dbReference type="Gene3D" id="2.60.200.20">
    <property type="match status" value="1"/>
</dbReference>
<dbReference type="Proteomes" id="UP000509704">
    <property type="component" value="Chromosome 8"/>
</dbReference>
<protein>
    <recommendedName>
        <fullName evidence="3">FHA domain-containing protein</fullName>
    </recommendedName>
</protein>
<dbReference type="RefSeq" id="XP_037146806.1">
    <property type="nucleotide sequence ID" value="XM_037290911.1"/>
</dbReference>
<dbReference type="Pfam" id="PF00498">
    <property type="entry name" value="FHA"/>
    <property type="match status" value="1"/>
</dbReference>
<feature type="compositionally biased region" description="Acidic residues" evidence="1">
    <location>
        <begin position="197"/>
        <end position="212"/>
    </location>
</feature>
<gene>
    <name evidence="4" type="ORF">HG535_0H04080</name>
</gene>
<proteinExistence type="predicted"/>
<dbReference type="GeneID" id="59238884"/>
<keyword evidence="2" id="KW-1133">Transmembrane helix</keyword>
<keyword evidence="5" id="KW-1185">Reference proteome</keyword>
<dbReference type="KEGG" id="zmk:HG535_0H04080"/>
<evidence type="ECO:0000256" key="1">
    <source>
        <dbReference type="SAM" id="MobiDB-lite"/>
    </source>
</evidence>
<accession>A0A7H9B8J2</accession>
<evidence type="ECO:0000259" key="3">
    <source>
        <dbReference type="Pfam" id="PF00498"/>
    </source>
</evidence>
<name>A0A7H9B8J2_ZYGMR</name>
<evidence type="ECO:0000313" key="4">
    <source>
        <dbReference type="EMBL" id="QLG75081.1"/>
    </source>
</evidence>
<feature type="transmembrane region" description="Helical" evidence="2">
    <location>
        <begin position="313"/>
        <end position="337"/>
    </location>
</feature>